<organism evidence="2 3">
    <name type="scientific">Candidatus Magasanikbacteria bacterium RIFOXYD1_FULL_40_23</name>
    <dbReference type="NCBI Taxonomy" id="1798705"/>
    <lineage>
        <taxon>Bacteria</taxon>
        <taxon>Candidatus Magasanikiibacteriota</taxon>
    </lineage>
</organism>
<dbReference type="EMBL" id="MFRA01000005">
    <property type="protein sequence ID" value="OGH92579.1"/>
    <property type="molecule type" value="Genomic_DNA"/>
</dbReference>
<evidence type="ECO:0000259" key="1">
    <source>
        <dbReference type="Pfam" id="PF21784"/>
    </source>
</evidence>
<proteinExistence type="predicted"/>
<protein>
    <recommendedName>
        <fullName evidence="1">4-fold beta flower domain-containing protein</fullName>
    </recommendedName>
</protein>
<name>A0A1F6P8T5_9BACT</name>
<evidence type="ECO:0000313" key="2">
    <source>
        <dbReference type="EMBL" id="OGH92579.1"/>
    </source>
</evidence>
<dbReference type="Proteomes" id="UP000176634">
    <property type="component" value="Unassembled WGS sequence"/>
</dbReference>
<evidence type="ECO:0000313" key="3">
    <source>
        <dbReference type="Proteomes" id="UP000176634"/>
    </source>
</evidence>
<sequence length="123" mass="14314">MEEIDVIYNRYGTPMLRLLEDGRLVSFTGKSIGFIKESNLFNYSGEYCGWFENGIMRDQNGHCVGFGENASDFPAPFFPFKQFKPFPGFVEFEPFRPFTGFIPFKPLKTFSWSEKDPISLFFK</sequence>
<dbReference type="Pfam" id="PF21784">
    <property type="entry name" value="Bflower"/>
    <property type="match status" value="1"/>
</dbReference>
<dbReference type="STRING" id="1798705.A2563_02795"/>
<gene>
    <name evidence="2" type="ORF">A2563_02795</name>
</gene>
<reference evidence="2 3" key="1">
    <citation type="journal article" date="2016" name="Nat. Commun.">
        <title>Thousands of microbial genomes shed light on interconnected biogeochemical processes in an aquifer system.</title>
        <authorList>
            <person name="Anantharaman K."/>
            <person name="Brown C.T."/>
            <person name="Hug L.A."/>
            <person name="Sharon I."/>
            <person name="Castelle C.J."/>
            <person name="Probst A.J."/>
            <person name="Thomas B.C."/>
            <person name="Singh A."/>
            <person name="Wilkins M.J."/>
            <person name="Karaoz U."/>
            <person name="Brodie E.L."/>
            <person name="Williams K.H."/>
            <person name="Hubbard S.S."/>
            <person name="Banfield J.F."/>
        </authorList>
    </citation>
    <scope>NUCLEOTIDE SEQUENCE [LARGE SCALE GENOMIC DNA]</scope>
</reference>
<feature type="domain" description="4-fold beta flower" evidence="1">
    <location>
        <begin position="7"/>
        <end position="116"/>
    </location>
</feature>
<dbReference type="InterPro" id="IPR048911">
    <property type="entry name" value="Bflower"/>
</dbReference>
<accession>A0A1F6P8T5</accession>
<dbReference type="AlphaFoldDB" id="A0A1F6P8T5"/>
<comment type="caution">
    <text evidence="2">The sequence shown here is derived from an EMBL/GenBank/DDBJ whole genome shotgun (WGS) entry which is preliminary data.</text>
</comment>